<dbReference type="Pfam" id="PF01258">
    <property type="entry name" value="zf-dskA_traR"/>
    <property type="match status" value="1"/>
</dbReference>
<dbReference type="InterPro" id="IPR000962">
    <property type="entry name" value="Znf_DskA_TraR"/>
</dbReference>
<evidence type="ECO:0000256" key="2">
    <source>
        <dbReference type="ARBA" id="ARBA00022771"/>
    </source>
</evidence>
<dbReference type="PROSITE" id="PS51128">
    <property type="entry name" value="ZF_DKSA_2"/>
    <property type="match status" value="1"/>
</dbReference>
<evidence type="ECO:0000313" key="7">
    <source>
        <dbReference type="EMBL" id="TRL38020.1"/>
    </source>
</evidence>
<name>A0A549T852_9HYPH</name>
<keyword evidence="8" id="KW-1185">Reference proteome</keyword>
<dbReference type="GO" id="GO:0008270">
    <property type="term" value="F:zinc ion binding"/>
    <property type="evidence" value="ECO:0007669"/>
    <property type="project" value="UniProtKB-KW"/>
</dbReference>
<accession>A0A549T852</accession>
<proteinExistence type="predicted"/>
<sequence>MLSEFDREVAQARTDQERDASLKAATQALREIGTLECIDCGATIPPARRRVYPSARRCLECQTAAEREAYLR</sequence>
<evidence type="ECO:0000256" key="4">
    <source>
        <dbReference type="PROSITE-ProRule" id="PRU00510"/>
    </source>
</evidence>
<reference evidence="7 8" key="1">
    <citation type="submission" date="2019-07" db="EMBL/GenBank/DDBJ databases">
        <title>Ln-dependent methylotrophs.</title>
        <authorList>
            <person name="Tani A."/>
        </authorList>
    </citation>
    <scope>NUCLEOTIDE SEQUENCE [LARGE SCALE GENOMIC DNA]</scope>
    <source>
        <strain evidence="7 8">SM12</strain>
    </source>
</reference>
<keyword evidence="1" id="KW-0479">Metal-binding</keyword>
<keyword evidence="3" id="KW-0862">Zinc</keyword>
<dbReference type="EMBL" id="VJMG01000036">
    <property type="protein sequence ID" value="TRL38020.1"/>
    <property type="molecule type" value="Genomic_DNA"/>
</dbReference>
<evidence type="ECO:0000256" key="1">
    <source>
        <dbReference type="ARBA" id="ARBA00022723"/>
    </source>
</evidence>
<dbReference type="AlphaFoldDB" id="A0A549T852"/>
<feature type="zinc finger region" description="dksA C4-type" evidence="4">
    <location>
        <begin position="37"/>
        <end position="61"/>
    </location>
</feature>
<protein>
    <submittedName>
        <fullName evidence="7">TraR/DksA family transcriptional regulator</fullName>
    </submittedName>
</protein>
<comment type="caution">
    <text evidence="7">The sequence shown here is derived from an EMBL/GenBank/DDBJ whole genome shotgun (WGS) entry which is preliminary data.</text>
</comment>
<dbReference type="PANTHER" id="PTHR38777:SF1">
    <property type="entry name" value="DNAK SUPPRESSOR PROTEIN"/>
    <property type="match status" value="1"/>
</dbReference>
<organism evidence="7 8">
    <name type="scientific">Rhizobium straminoryzae</name>
    <dbReference type="NCBI Taxonomy" id="1387186"/>
    <lineage>
        <taxon>Bacteria</taxon>
        <taxon>Pseudomonadati</taxon>
        <taxon>Pseudomonadota</taxon>
        <taxon>Alphaproteobacteria</taxon>
        <taxon>Hyphomicrobiales</taxon>
        <taxon>Rhizobiaceae</taxon>
        <taxon>Rhizobium/Agrobacterium group</taxon>
        <taxon>Rhizobium</taxon>
    </lineage>
</organism>
<dbReference type="RefSeq" id="WP_143125732.1">
    <property type="nucleotide sequence ID" value="NZ_VJMG01000036.1"/>
</dbReference>
<evidence type="ECO:0000256" key="5">
    <source>
        <dbReference type="SAM" id="MobiDB-lite"/>
    </source>
</evidence>
<evidence type="ECO:0000259" key="6">
    <source>
        <dbReference type="Pfam" id="PF01258"/>
    </source>
</evidence>
<gene>
    <name evidence="7" type="ORF">FNA46_13505</name>
</gene>
<dbReference type="SUPFAM" id="SSF57716">
    <property type="entry name" value="Glucocorticoid receptor-like (DNA-binding domain)"/>
    <property type="match status" value="1"/>
</dbReference>
<feature type="domain" description="Zinc finger DksA/TraR C4-type" evidence="6">
    <location>
        <begin position="33"/>
        <end position="67"/>
    </location>
</feature>
<keyword evidence="2" id="KW-0863">Zinc-finger</keyword>
<feature type="region of interest" description="Disordered" evidence="5">
    <location>
        <begin position="1"/>
        <end position="20"/>
    </location>
</feature>
<evidence type="ECO:0000313" key="8">
    <source>
        <dbReference type="Proteomes" id="UP000316801"/>
    </source>
</evidence>
<dbReference type="PANTHER" id="PTHR38777">
    <property type="entry name" value="FELS-2 PROPHAGE PROTEIN"/>
    <property type="match status" value="1"/>
</dbReference>
<dbReference type="Gene3D" id="1.20.120.910">
    <property type="entry name" value="DksA, coiled-coil domain"/>
    <property type="match status" value="1"/>
</dbReference>
<evidence type="ECO:0000256" key="3">
    <source>
        <dbReference type="ARBA" id="ARBA00022833"/>
    </source>
</evidence>
<dbReference type="GO" id="GO:1900378">
    <property type="term" value="P:positive regulation of secondary metabolite biosynthetic process"/>
    <property type="evidence" value="ECO:0007669"/>
    <property type="project" value="TreeGrafter"/>
</dbReference>
<dbReference type="Proteomes" id="UP000316801">
    <property type="component" value="Unassembled WGS sequence"/>
</dbReference>